<proteinExistence type="predicted"/>
<evidence type="ECO:0000313" key="2">
    <source>
        <dbReference type="Proteomes" id="UP000326757"/>
    </source>
</evidence>
<dbReference type="Proteomes" id="UP000326757">
    <property type="component" value="Unassembled WGS sequence"/>
</dbReference>
<gene>
    <name evidence="1" type="ORF">EYC80_002575</name>
</gene>
<sequence length="73" mass="8134">MTDMIQANVMNVHFCTSISSHPTSPYAITFHIIWNIHMICHAIASHLKLLHGIISNHPTPSSISATRTAYHLT</sequence>
<dbReference type="EMBL" id="VIGI01000008">
    <property type="protein sequence ID" value="KAB8297198.1"/>
    <property type="molecule type" value="Genomic_DNA"/>
</dbReference>
<name>A0A5N6K496_MONLA</name>
<comment type="caution">
    <text evidence="1">The sequence shown here is derived from an EMBL/GenBank/DDBJ whole genome shotgun (WGS) entry which is preliminary data.</text>
</comment>
<accession>A0A5N6K496</accession>
<protein>
    <submittedName>
        <fullName evidence="1">Uncharacterized protein</fullName>
    </submittedName>
</protein>
<dbReference type="AlphaFoldDB" id="A0A5N6K496"/>
<organism evidence="1 2">
    <name type="scientific">Monilinia laxa</name>
    <name type="common">Brown rot fungus</name>
    <name type="synonym">Sclerotinia laxa</name>
    <dbReference type="NCBI Taxonomy" id="61186"/>
    <lineage>
        <taxon>Eukaryota</taxon>
        <taxon>Fungi</taxon>
        <taxon>Dikarya</taxon>
        <taxon>Ascomycota</taxon>
        <taxon>Pezizomycotina</taxon>
        <taxon>Leotiomycetes</taxon>
        <taxon>Helotiales</taxon>
        <taxon>Sclerotiniaceae</taxon>
        <taxon>Monilinia</taxon>
    </lineage>
</organism>
<evidence type="ECO:0000313" key="1">
    <source>
        <dbReference type="EMBL" id="KAB8297198.1"/>
    </source>
</evidence>
<reference evidence="1 2" key="1">
    <citation type="submission" date="2019-06" db="EMBL/GenBank/DDBJ databases">
        <title>Genome Sequence of the Brown Rot Fungal Pathogen Monilinia laxa.</title>
        <authorList>
            <person name="De Miccolis Angelini R.M."/>
            <person name="Landi L."/>
            <person name="Abate D."/>
            <person name="Pollastro S."/>
            <person name="Romanazzi G."/>
            <person name="Faretra F."/>
        </authorList>
    </citation>
    <scope>NUCLEOTIDE SEQUENCE [LARGE SCALE GENOMIC DNA]</scope>
    <source>
        <strain evidence="1 2">Mlax316</strain>
    </source>
</reference>
<keyword evidence="2" id="KW-1185">Reference proteome</keyword>